<dbReference type="Gene3D" id="2.40.100.10">
    <property type="entry name" value="Cyclophilin-like"/>
    <property type="match status" value="1"/>
</dbReference>
<accession>A0A811UZS9</accession>
<evidence type="ECO:0000313" key="6">
    <source>
        <dbReference type="Proteomes" id="UP000606786"/>
    </source>
</evidence>
<dbReference type="Pfam" id="PF13879">
    <property type="entry name" value="Hmw_CFAP97"/>
    <property type="match status" value="1"/>
</dbReference>
<evidence type="ECO:0000259" key="4">
    <source>
        <dbReference type="PROSITE" id="PS50072"/>
    </source>
</evidence>
<dbReference type="Proteomes" id="UP000606786">
    <property type="component" value="Unassembled WGS sequence"/>
</dbReference>
<feature type="domain" description="Laminin G" evidence="3">
    <location>
        <begin position="1"/>
        <end position="177"/>
    </location>
</feature>
<dbReference type="AlphaFoldDB" id="A0A811UZS9"/>
<dbReference type="SUPFAM" id="SSF49899">
    <property type="entry name" value="Concanavalin A-like lectins/glucanases"/>
    <property type="match status" value="1"/>
</dbReference>
<dbReference type="PROSITE" id="PS50025">
    <property type="entry name" value="LAM_G_DOMAIN"/>
    <property type="match status" value="1"/>
</dbReference>
<dbReference type="Pfam" id="PF02210">
    <property type="entry name" value="Laminin_G_2"/>
    <property type="match status" value="1"/>
</dbReference>
<evidence type="ECO:0000259" key="3">
    <source>
        <dbReference type="PROSITE" id="PS50025"/>
    </source>
</evidence>
<evidence type="ECO:0000313" key="5">
    <source>
        <dbReference type="EMBL" id="CAD7003137.1"/>
    </source>
</evidence>
<dbReference type="GO" id="GO:0016020">
    <property type="term" value="C:membrane"/>
    <property type="evidence" value="ECO:0007669"/>
    <property type="project" value="UniProtKB-SubCell"/>
</dbReference>
<evidence type="ECO:0000256" key="1">
    <source>
        <dbReference type="ARBA" id="ARBA00008315"/>
    </source>
</evidence>
<dbReference type="GO" id="GO:0003755">
    <property type="term" value="F:peptidyl-prolyl cis-trans isomerase activity"/>
    <property type="evidence" value="ECO:0007669"/>
    <property type="project" value="InterPro"/>
</dbReference>
<dbReference type="SUPFAM" id="SSF50891">
    <property type="entry name" value="Cyclophilin-like"/>
    <property type="match status" value="1"/>
</dbReference>
<dbReference type="PANTHER" id="PTHR15036">
    <property type="entry name" value="PIKACHURIN-LIKE PROTEIN"/>
    <property type="match status" value="1"/>
</dbReference>
<feature type="domain" description="PPIase cyclophilin-type" evidence="4">
    <location>
        <begin position="394"/>
        <end position="539"/>
    </location>
</feature>
<dbReference type="EMBL" id="CAJHJT010000034">
    <property type="protein sequence ID" value="CAD7003137.1"/>
    <property type="molecule type" value="Genomic_DNA"/>
</dbReference>
<dbReference type="Gene3D" id="2.60.120.200">
    <property type="match status" value="1"/>
</dbReference>
<dbReference type="InterPro" id="IPR050372">
    <property type="entry name" value="Neurexin-related_CASP"/>
</dbReference>
<dbReference type="InterPro" id="IPR002130">
    <property type="entry name" value="Cyclophilin-type_PPIase_dom"/>
</dbReference>
<dbReference type="InterPro" id="IPR013320">
    <property type="entry name" value="ConA-like_dom_sf"/>
</dbReference>
<sequence length="545" mass="62029">MLRLLLCREISFQFRTRLPHGLLVYHNVKNPDRIDLDPYALYVIVEKGQLKVVHVFGKHSTSVTVGEGLNRDEWHSVMVRIDVHGARLIARVDNSQEEVYLKGLNHDTNYGVSTNLPSVVLVGGLSSEEKLHGVKYIIESFVGCIRNVVLSSGKAASDLLPITPLVATKHENVNEGCADKCYSRHNLCFVGSRCINHYYDISCDCFGSQYEGEHCDIFTHTMGRKTRSLFRASYHQKLMYKQHKEALSKISSAVDIGPPLIKKDVYLNIRGMRSDKFALRRIIKENIELLERLNRIRRTHGLSNSYNTRKRISQTKLHHVVRRIDHIESENVFLGCRLLKVKPMLSRSGLAVSARSSSVKFERSPISLKIREKLLMDQLLHPKVYLDLEVKNIRPLGRVVIQLYTEACPEIVLEFARSCSENKVHLFNFIRIFPGLWIEGEIAVKNRLLSRPNFQHDINIIRHEANSGILSFAKRYVNTGFPHGLFNFTVSFKPMPVLNGERVAFGELLAGHRVMACAQDYGTKNGKVKKQILVVHSGLKAYLGV</sequence>
<dbReference type="Pfam" id="PF00160">
    <property type="entry name" value="Pro_isomerase"/>
    <property type="match status" value="1"/>
</dbReference>
<proteinExistence type="inferred from homology"/>
<evidence type="ECO:0000256" key="2">
    <source>
        <dbReference type="PROSITE-ProRule" id="PRU00122"/>
    </source>
</evidence>
<dbReference type="InterPro" id="IPR029000">
    <property type="entry name" value="Cyclophilin-like_dom_sf"/>
</dbReference>
<dbReference type="OrthoDB" id="5989513at2759"/>
<comment type="caution">
    <text evidence="5">The sequence shown here is derived from an EMBL/GenBank/DDBJ whole genome shotgun (WGS) entry which is preliminary data.</text>
</comment>
<reference evidence="5" key="1">
    <citation type="submission" date="2020-11" db="EMBL/GenBank/DDBJ databases">
        <authorList>
            <person name="Whitehead M."/>
        </authorList>
    </citation>
    <scope>NUCLEOTIDE SEQUENCE</scope>
    <source>
        <strain evidence="5">EGII</strain>
    </source>
</reference>
<name>A0A811UZS9_CERCA</name>
<protein>
    <submittedName>
        <fullName evidence="5">(Mediterranean fruit fly) hypothetical protein</fullName>
    </submittedName>
</protein>
<keyword evidence="6" id="KW-1185">Reference proteome</keyword>
<dbReference type="InterPro" id="IPR001791">
    <property type="entry name" value="Laminin_G"/>
</dbReference>
<dbReference type="SMART" id="SM00282">
    <property type="entry name" value="LamG"/>
    <property type="match status" value="1"/>
</dbReference>
<comment type="caution">
    <text evidence="2">Lacks conserved residue(s) required for the propagation of feature annotation.</text>
</comment>
<comment type="similarity">
    <text evidence="1">Belongs to the CFAP97 family.</text>
</comment>
<dbReference type="InterPro" id="IPR029488">
    <property type="entry name" value="Hmw/CFAP97"/>
</dbReference>
<gene>
    <name evidence="5" type="ORF">CCAP1982_LOCUS11599</name>
</gene>
<dbReference type="CDD" id="cd00110">
    <property type="entry name" value="LamG"/>
    <property type="match status" value="1"/>
</dbReference>
<dbReference type="PANTHER" id="PTHR15036:SF49">
    <property type="entry name" value="AXOTACTIN"/>
    <property type="match status" value="1"/>
</dbReference>
<organism evidence="5 6">
    <name type="scientific">Ceratitis capitata</name>
    <name type="common">Mediterranean fruit fly</name>
    <name type="synonym">Tephritis capitata</name>
    <dbReference type="NCBI Taxonomy" id="7213"/>
    <lineage>
        <taxon>Eukaryota</taxon>
        <taxon>Metazoa</taxon>
        <taxon>Ecdysozoa</taxon>
        <taxon>Arthropoda</taxon>
        <taxon>Hexapoda</taxon>
        <taxon>Insecta</taxon>
        <taxon>Pterygota</taxon>
        <taxon>Neoptera</taxon>
        <taxon>Endopterygota</taxon>
        <taxon>Diptera</taxon>
        <taxon>Brachycera</taxon>
        <taxon>Muscomorpha</taxon>
        <taxon>Tephritoidea</taxon>
        <taxon>Tephritidae</taxon>
        <taxon>Ceratitis</taxon>
        <taxon>Ceratitis</taxon>
    </lineage>
</organism>
<dbReference type="PROSITE" id="PS50072">
    <property type="entry name" value="CSA_PPIASE_2"/>
    <property type="match status" value="1"/>
</dbReference>